<dbReference type="Proteomes" id="UP000243488">
    <property type="component" value="Chromosome"/>
</dbReference>
<dbReference type="Pfam" id="PF09179">
    <property type="entry name" value="TilS"/>
    <property type="match status" value="1"/>
</dbReference>
<evidence type="ECO:0000256" key="3">
    <source>
        <dbReference type="ARBA" id="ARBA00022598"/>
    </source>
</evidence>
<keyword evidence="5 8" id="KW-0547">Nucleotide-binding</keyword>
<dbReference type="KEGG" id="ppha:BVH74_00155"/>
<dbReference type="PANTHER" id="PTHR43033:SF1">
    <property type="entry name" value="TRNA(ILE)-LYSIDINE SYNTHASE-RELATED"/>
    <property type="match status" value="1"/>
</dbReference>
<dbReference type="EMBL" id="CP020100">
    <property type="protein sequence ID" value="AQZ93273.1"/>
    <property type="molecule type" value="Genomic_DNA"/>
</dbReference>
<sequence length="447" mass="50117">MLSSQALLEQLAPCAHAPAWWLGLSGGLDSLLLLDLLAELATTHQVPPLRVIHIHHGLHPDADAWAEHCRQACEQRGLPLHCERVTLAPGGSVEEAARQARYAAFERQIGSGEVLLLAHHRDDQLETLLFRVLRGTGVRGLAGMPRERALGQGRLYRPLLGFSRAELEREARRRGLSWIDDPANTDPRFARTALRHQWLPNLRQAWPHLDDNLLRLAAHAEEANNLLDERAAEDLEYCTDALADAWLSAWPSLLVRRLLELSPARQRNLLRFWLHGLGHVAPEQRQLLQWQQQLTAAADRQPLLSLAGYRLCRSSDRLWCLPAAGVPAGKGEALHKLADIRLRAGNGWLCWRHRQGGLLPGAGPWQIGYRQGGERIRLPGRPSQSLKQLFQEAGIPMWLRPSIPLLYCQGHLVSVAGRWNAEAFMAAPDQDGWELSWFPCAERPATD</sequence>
<protein>
    <recommendedName>
        <fullName evidence="8">tRNA(Ile)-lysidine synthase</fullName>
        <ecNumber evidence="8">6.3.4.19</ecNumber>
    </recommendedName>
    <alternativeName>
        <fullName evidence="8">tRNA(Ile)-2-lysyl-cytidine synthase</fullName>
    </alternativeName>
    <alternativeName>
        <fullName evidence="8">tRNA(Ile)-lysidine synthetase</fullName>
    </alternativeName>
</protein>
<evidence type="ECO:0000313" key="10">
    <source>
        <dbReference type="EMBL" id="AQZ93273.1"/>
    </source>
</evidence>
<dbReference type="Gene3D" id="3.40.50.620">
    <property type="entry name" value="HUPs"/>
    <property type="match status" value="1"/>
</dbReference>
<evidence type="ECO:0000256" key="6">
    <source>
        <dbReference type="ARBA" id="ARBA00022840"/>
    </source>
</evidence>
<dbReference type="Pfam" id="PF01171">
    <property type="entry name" value="ATP_bind_3"/>
    <property type="match status" value="1"/>
</dbReference>
<evidence type="ECO:0000256" key="4">
    <source>
        <dbReference type="ARBA" id="ARBA00022694"/>
    </source>
</evidence>
<keyword evidence="2 8" id="KW-0963">Cytoplasm</keyword>
<comment type="similarity">
    <text evidence="8">Belongs to the tRNA(Ile)-lysidine synthase family.</text>
</comment>
<dbReference type="SUPFAM" id="SSF52402">
    <property type="entry name" value="Adenine nucleotide alpha hydrolases-like"/>
    <property type="match status" value="1"/>
</dbReference>
<reference evidence="10 11" key="1">
    <citation type="submission" date="2017-03" db="EMBL/GenBank/DDBJ databases">
        <title>Complete genome sequence of the novel DNRA strain Pseudomonas sp. S-6-2 isolated from Chinese polluted river sediment. Journal of Biotechnology.</title>
        <authorList>
            <person name="Li J."/>
            <person name="Xiang F."/>
            <person name="Wang L."/>
            <person name="Xi L."/>
            <person name="Liu J."/>
        </authorList>
    </citation>
    <scope>NUCLEOTIDE SEQUENCE [LARGE SCALE GENOMIC DNA]</scope>
    <source>
        <strain evidence="10 11">S-6-2</strain>
    </source>
</reference>
<keyword evidence="11" id="KW-1185">Reference proteome</keyword>
<dbReference type="HAMAP" id="MF_01161">
    <property type="entry name" value="tRNA_Ile_lys_synt"/>
    <property type="match status" value="1"/>
</dbReference>
<keyword evidence="3 8" id="KW-0436">Ligase</keyword>
<keyword evidence="6 8" id="KW-0067">ATP-binding</keyword>
<dbReference type="GO" id="GO:0032267">
    <property type="term" value="F:tRNA(Ile)-lysidine synthase activity"/>
    <property type="evidence" value="ECO:0007669"/>
    <property type="project" value="UniProtKB-EC"/>
</dbReference>
<name>A0A1V0B007_9GAMM</name>
<dbReference type="GO" id="GO:0005524">
    <property type="term" value="F:ATP binding"/>
    <property type="evidence" value="ECO:0007669"/>
    <property type="project" value="UniProtKB-UniRule"/>
</dbReference>
<dbReference type="SUPFAM" id="SSF56037">
    <property type="entry name" value="PheT/TilS domain"/>
    <property type="match status" value="1"/>
</dbReference>
<evidence type="ECO:0000256" key="1">
    <source>
        <dbReference type="ARBA" id="ARBA00004496"/>
    </source>
</evidence>
<evidence type="ECO:0000256" key="7">
    <source>
        <dbReference type="ARBA" id="ARBA00048539"/>
    </source>
</evidence>
<evidence type="ECO:0000256" key="2">
    <source>
        <dbReference type="ARBA" id="ARBA00022490"/>
    </source>
</evidence>
<evidence type="ECO:0000256" key="5">
    <source>
        <dbReference type="ARBA" id="ARBA00022741"/>
    </source>
</evidence>
<feature type="domain" description="Lysidine-tRNA(Ile) synthetase C-terminal" evidence="9">
    <location>
        <begin position="365"/>
        <end position="437"/>
    </location>
</feature>
<dbReference type="RefSeq" id="WP_080048113.1">
    <property type="nucleotide sequence ID" value="NZ_CP020100.1"/>
</dbReference>
<evidence type="ECO:0000313" key="11">
    <source>
        <dbReference type="Proteomes" id="UP000243488"/>
    </source>
</evidence>
<dbReference type="GO" id="GO:0006400">
    <property type="term" value="P:tRNA modification"/>
    <property type="evidence" value="ECO:0007669"/>
    <property type="project" value="UniProtKB-UniRule"/>
</dbReference>
<proteinExistence type="inferred from homology"/>
<feature type="binding site" evidence="8">
    <location>
        <begin position="25"/>
        <end position="30"/>
    </location>
    <ligand>
        <name>ATP</name>
        <dbReference type="ChEBI" id="CHEBI:30616"/>
    </ligand>
</feature>
<comment type="subcellular location">
    <subcellularLocation>
        <location evidence="1 8">Cytoplasm</location>
    </subcellularLocation>
</comment>
<dbReference type="InterPro" id="IPR015262">
    <property type="entry name" value="tRNA_Ile_lys_synt_subst-bd"/>
</dbReference>
<dbReference type="EC" id="6.3.4.19" evidence="8"/>
<dbReference type="InterPro" id="IPR012795">
    <property type="entry name" value="tRNA_Ile_lys_synt_N"/>
</dbReference>
<dbReference type="CDD" id="cd01992">
    <property type="entry name" value="TilS_N"/>
    <property type="match status" value="1"/>
</dbReference>
<comment type="catalytic activity">
    <reaction evidence="7 8">
        <text>cytidine(34) in tRNA(Ile2) + L-lysine + ATP = lysidine(34) in tRNA(Ile2) + AMP + diphosphate + H(+)</text>
        <dbReference type="Rhea" id="RHEA:43744"/>
        <dbReference type="Rhea" id="RHEA-COMP:10625"/>
        <dbReference type="Rhea" id="RHEA-COMP:10670"/>
        <dbReference type="ChEBI" id="CHEBI:15378"/>
        <dbReference type="ChEBI" id="CHEBI:30616"/>
        <dbReference type="ChEBI" id="CHEBI:32551"/>
        <dbReference type="ChEBI" id="CHEBI:33019"/>
        <dbReference type="ChEBI" id="CHEBI:82748"/>
        <dbReference type="ChEBI" id="CHEBI:83665"/>
        <dbReference type="ChEBI" id="CHEBI:456215"/>
        <dbReference type="EC" id="6.3.4.19"/>
    </reaction>
</comment>
<dbReference type="InterPro" id="IPR012796">
    <property type="entry name" value="Lysidine-tRNA-synth_C"/>
</dbReference>
<dbReference type="PANTHER" id="PTHR43033">
    <property type="entry name" value="TRNA(ILE)-LYSIDINE SYNTHASE-RELATED"/>
    <property type="match status" value="1"/>
</dbReference>
<gene>
    <name evidence="8" type="primary">tilS</name>
    <name evidence="10" type="ORF">BVH74_00155</name>
</gene>
<dbReference type="NCBIfam" id="TIGR02432">
    <property type="entry name" value="lysidine_TilS_N"/>
    <property type="match status" value="1"/>
</dbReference>
<dbReference type="AlphaFoldDB" id="A0A1V0B007"/>
<dbReference type="STRING" id="1931241.BVH74_00155"/>
<dbReference type="NCBIfam" id="TIGR02433">
    <property type="entry name" value="lysidine_TilS_C"/>
    <property type="match status" value="1"/>
</dbReference>
<keyword evidence="4 8" id="KW-0819">tRNA processing</keyword>
<dbReference type="SUPFAM" id="SSF82829">
    <property type="entry name" value="MesJ substrate recognition domain-like"/>
    <property type="match status" value="1"/>
</dbReference>
<dbReference type="InterPro" id="IPR012094">
    <property type="entry name" value="tRNA_Ile_lys_synt"/>
</dbReference>
<comment type="function">
    <text evidence="8">Ligates lysine onto the cytidine present at position 34 of the AUA codon-specific tRNA(Ile) that contains the anticodon CAU, in an ATP-dependent manner. Cytidine is converted to lysidine, thus changing the amino acid specificity of the tRNA from methionine to isoleucine.</text>
</comment>
<dbReference type="Gene3D" id="1.20.59.20">
    <property type="match status" value="1"/>
</dbReference>
<dbReference type="GO" id="GO:0005737">
    <property type="term" value="C:cytoplasm"/>
    <property type="evidence" value="ECO:0007669"/>
    <property type="project" value="UniProtKB-SubCell"/>
</dbReference>
<dbReference type="Pfam" id="PF11734">
    <property type="entry name" value="TilS_C"/>
    <property type="match status" value="1"/>
</dbReference>
<organism evidence="10 11">
    <name type="scientific">Halopseudomonas phragmitis</name>
    <dbReference type="NCBI Taxonomy" id="1931241"/>
    <lineage>
        <taxon>Bacteria</taxon>
        <taxon>Pseudomonadati</taxon>
        <taxon>Pseudomonadota</taxon>
        <taxon>Gammaproteobacteria</taxon>
        <taxon>Pseudomonadales</taxon>
        <taxon>Pseudomonadaceae</taxon>
        <taxon>Halopseudomonas</taxon>
    </lineage>
</organism>
<dbReference type="InterPro" id="IPR011063">
    <property type="entry name" value="TilS/TtcA_N"/>
</dbReference>
<evidence type="ECO:0000259" key="9">
    <source>
        <dbReference type="SMART" id="SM00977"/>
    </source>
</evidence>
<dbReference type="SMART" id="SM00977">
    <property type="entry name" value="TilS_C"/>
    <property type="match status" value="1"/>
</dbReference>
<accession>A0A1V0B007</accession>
<comment type="domain">
    <text evidence="8">The N-terminal region contains the highly conserved SGGXDS motif, predicted to be a P-loop motif involved in ATP binding.</text>
</comment>
<dbReference type="InterPro" id="IPR014729">
    <property type="entry name" value="Rossmann-like_a/b/a_fold"/>
</dbReference>
<evidence type="ECO:0000256" key="8">
    <source>
        <dbReference type="HAMAP-Rule" id="MF_01161"/>
    </source>
</evidence>